<dbReference type="EMBL" id="CP023270">
    <property type="protein sequence ID" value="AVJ28623.1"/>
    <property type="molecule type" value="Genomic_DNA"/>
</dbReference>
<sequence>MIFKILMLLLVVAGLVYWIKQPRRIQPGAPYRTVPARRPVFIVLCVATAISLIAAILTALLWMGGVAGGVTGGGYHGEADFLLPVAASLLALSVACAVGAFLKRRG</sequence>
<keyword evidence="1" id="KW-0472">Membrane</keyword>
<keyword evidence="3" id="KW-1185">Reference proteome</keyword>
<evidence type="ECO:0000256" key="1">
    <source>
        <dbReference type="SAM" id="Phobius"/>
    </source>
</evidence>
<feature type="transmembrane region" description="Helical" evidence="1">
    <location>
        <begin position="81"/>
        <end position="102"/>
    </location>
</feature>
<name>A0A2S0I9F0_9BURK</name>
<keyword evidence="1" id="KW-1133">Transmembrane helix</keyword>
<accession>A0A2S0I9F0</accession>
<dbReference type="RefSeq" id="WP_105239403.1">
    <property type="nucleotide sequence ID" value="NZ_CP023270.1"/>
</dbReference>
<evidence type="ECO:0000313" key="2">
    <source>
        <dbReference type="EMBL" id="AVJ28623.1"/>
    </source>
</evidence>
<keyword evidence="1" id="KW-0812">Transmembrane</keyword>
<dbReference type="OrthoDB" id="8657674at2"/>
<feature type="transmembrane region" description="Helical" evidence="1">
    <location>
        <begin position="5"/>
        <end position="20"/>
    </location>
</feature>
<dbReference type="Proteomes" id="UP000239477">
    <property type="component" value="Chromosome"/>
</dbReference>
<organism evidence="2 3">
    <name type="scientific">Achromobacter spanius</name>
    <dbReference type="NCBI Taxonomy" id="217203"/>
    <lineage>
        <taxon>Bacteria</taxon>
        <taxon>Pseudomonadati</taxon>
        <taxon>Pseudomonadota</taxon>
        <taxon>Betaproteobacteria</taxon>
        <taxon>Burkholderiales</taxon>
        <taxon>Alcaligenaceae</taxon>
        <taxon>Achromobacter</taxon>
    </lineage>
</organism>
<protein>
    <submittedName>
        <fullName evidence="2">Preprotein translocase subunit TatB</fullName>
    </submittedName>
</protein>
<dbReference type="AlphaFoldDB" id="A0A2S0I9F0"/>
<evidence type="ECO:0000313" key="3">
    <source>
        <dbReference type="Proteomes" id="UP000239477"/>
    </source>
</evidence>
<gene>
    <name evidence="2" type="ORF">CLM73_16720</name>
</gene>
<proteinExistence type="predicted"/>
<reference evidence="2 3" key="1">
    <citation type="submission" date="2017-09" db="EMBL/GenBank/DDBJ databases">
        <title>Genomic, metabolic, and phenotypic characteristics of bacterial isolates from the natural microbiome of the model nematode Caenorhabditis elegans.</title>
        <authorList>
            <person name="Zimmermann J."/>
            <person name="Obeng N."/>
            <person name="Yang W."/>
            <person name="Obeng O."/>
            <person name="Kissoyan K."/>
            <person name="Pees B."/>
            <person name="Dirksen P."/>
            <person name="Hoppner M."/>
            <person name="Franke A."/>
            <person name="Rosenstiel P."/>
            <person name="Leippe M."/>
            <person name="Dierking K."/>
            <person name="Kaleta C."/>
            <person name="Schulenburg H."/>
        </authorList>
    </citation>
    <scope>NUCLEOTIDE SEQUENCE [LARGE SCALE GENOMIC DNA]</scope>
    <source>
        <strain evidence="2 3">MYb73</strain>
    </source>
</reference>
<feature type="transmembrane region" description="Helical" evidence="1">
    <location>
        <begin position="40"/>
        <end position="61"/>
    </location>
</feature>